<proteinExistence type="predicted"/>
<keyword evidence="2" id="KW-1185">Reference proteome</keyword>
<gene>
    <name evidence="1" type="ORF">RPERSI_LOCUS36980</name>
</gene>
<accession>A0ACA9SYS0</accession>
<comment type="caution">
    <text evidence="1">The sequence shown here is derived from an EMBL/GenBank/DDBJ whole genome shotgun (WGS) entry which is preliminary data.</text>
</comment>
<reference evidence="1" key="1">
    <citation type="submission" date="2021-06" db="EMBL/GenBank/DDBJ databases">
        <authorList>
            <person name="Kallberg Y."/>
            <person name="Tangrot J."/>
            <person name="Rosling A."/>
        </authorList>
    </citation>
    <scope>NUCLEOTIDE SEQUENCE</scope>
    <source>
        <strain evidence="1">MA461A</strain>
    </source>
</reference>
<feature type="non-terminal residue" evidence="1">
    <location>
        <position position="1"/>
    </location>
</feature>
<evidence type="ECO:0000313" key="2">
    <source>
        <dbReference type="Proteomes" id="UP000789920"/>
    </source>
</evidence>
<evidence type="ECO:0000313" key="1">
    <source>
        <dbReference type="EMBL" id="CAG8852258.1"/>
    </source>
</evidence>
<name>A0ACA9SYS0_9GLOM</name>
<feature type="non-terminal residue" evidence="1">
    <location>
        <position position="111"/>
    </location>
</feature>
<organism evidence="1 2">
    <name type="scientific">Racocetra persica</name>
    <dbReference type="NCBI Taxonomy" id="160502"/>
    <lineage>
        <taxon>Eukaryota</taxon>
        <taxon>Fungi</taxon>
        <taxon>Fungi incertae sedis</taxon>
        <taxon>Mucoromycota</taxon>
        <taxon>Glomeromycotina</taxon>
        <taxon>Glomeromycetes</taxon>
        <taxon>Diversisporales</taxon>
        <taxon>Gigasporaceae</taxon>
        <taxon>Racocetra</taxon>
    </lineage>
</organism>
<protein>
    <submittedName>
        <fullName evidence="1">2351_t:CDS:1</fullName>
    </submittedName>
</protein>
<dbReference type="Proteomes" id="UP000789920">
    <property type="component" value="Unassembled WGS sequence"/>
</dbReference>
<sequence>SMLSRGPRPYATIACINCRKNHKKCSGAVTCTNCAKYNLKCIFINSGKKRGPKPKYKMCIDPHNPYARDHRRPYYGMQFSTDLMQAYSHEQDVHLTLSEYFNNLNQEPRTS</sequence>
<dbReference type="EMBL" id="CAJVQC010180921">
    <property type="protein sequence ID" value="CAG8852258.1"/>
    <property type="molecule type" value="Genomic_DNA"/>
</dbReference>